<organism evidence="1 2">
    <name type="scientific">Bacillus cereus</name>
    <dbReference type="NCBI Taxonomy" id="1396"/>
    <lineage>
        <taxon>Bacteria</taxon>
        <taxon>Bacillati</taxon>
        <taxon>Bacillota</taxon>
        <taxon>Bacilli</taxon>
        <taxon>Bacillales</taxon>
        <taxon>Bacillaceae</taxon>
        <taxon>Bacillus</taxon>
        <taxon>Bacillus cereus group</taxon>
    </lineage>
</organism>
<comment type="caution">
    <text evidence="1">The sequence shown here is derived from an EMBL/GenBank/DDBJ whole genome shotgun (WGS) entry which is preliminary data.</text>
</comment>
<dbReference type="AlphaFoldDB" id="A0A164MPN9"/>
<protein>
    <submittedName>
        <fullName evidence="1">Uncharacterized protein</fullName>
    </submittedName>
</protein>
<accession>A0A164MPN9</accession>
<sequence length="177" mass="20863">MKKEEFWIYSQKRILPTFIELEGRYYPTYASKLPPFCITTFGERNITITLCEALRIKKKKEPVEEFMYSEISNIEVSVVKKLTAVLFLPGTRINLDLILNFKNGRRLHLECETIRVLPQIINILSKQRITVKDPLDLEHIFISKDSIEEVYEYLESNLENMAKEKGISIFRLKQTED</sequence>
<proteinExistence type="predicted"/>
<dbReference type="Proteomes" id="UP000076482">
    <property type="component" value="Unassembled WGS sequence"/>
</dbReference>
<dbReference type="EMBL" id="LJKE01000067">
    <property type="protein sequence ID" value="KZD61172.1"/>
    <property type="molecule type" value="Genomic_DNA"/>
</dbReference>
<reference evidence="1 2" key="1">
    <citation type="submission" date="2015-09" db="EMBL/GenBank/DDBJ databases">
        <title>Bacillus cereus food isolates.</title>
        <authorList>
            <person name="Boekhorst J."/>
        </authorList>
    </citation>
    <scope>NUCLEOTIDE SEQUENCE [LARGE SCALE GENOMIC DNA]</scope>
    <source>
        <strain evidence="1 2">B4088</strain>
    </source>
</reference>
<dbReference type="PATRIC" id="fig|1396.535.peg.3545"/>
<evidence type="ECO:0000313" key="2">
    <source>
        <dbReference type="Proteomes" id="UP000076482"/>
    </source>
</evidence>
<gene>
    <name evidence="1" type="ORF">B4088_3958</name>
</gene>
<evidence type="ECO:0000313" key="1">
    <source>
        <dbReference type="EMBL" id="KZD61172.1"/>
    </source>
</evidence>
<dbReference type="RefSeq" id="WP_063262014.1">
    <property type="nucleotide sequence ID" value="NZ_LJKE01000067.1"/>
</dbReference>
<name>A0A164MPN9_BACCE</name>